<evidence type="ECO:0000259" key="2">
    <source>
        <dbReference type="Pfam" id="PF21057"/>
    </source>
</evidence>
<dbReference type="STRING" id="1095629.A0A0C9WYN7"/>
<dbReference type="AlphaFoldDB" id="A0A0C9WYN7"/>
<evidence type="ECO:0000313" key="4">
    <source>
        <dbReference type="Proteomes" id="UP000054477"/>
    </source>
</evidence>
<sequence>MQTLSSTHHAKRKDDRKSGGLREGPAKVSNYWECEYLYFSSPIQPNPPYPRLSNEKPSAIFRLKGTGFTSSVQQNDVTATLGPSIEPLSEIQSQMQTLHQLSPNQVSEFTGGSGMSPDVAVPMSVIAKWYESFMGKIRAGGVGFLERGN</sequence>
<accession>A0A0C9WYN7</accession>
<protein>
    <recommendedName>
        <fullName evidence="2">Hikeshi-like C-terminal domain-containing protein</fullName>
    </recommendedName>
</protein>
<reference evidence="4" key="2">
    <citation type="submission" date="2015-01" db="EMBL/GenBank/DDBJ databases">
        <title>Evolutionary Origins and Diversification of the Mycorrhizal Mutualists.</title>
        <authorList>
            <consortium name="DOE Joint Genome Institute"/>
            <consortium name="Mycorrhizal Genomics Consortium"/>
            <person name="Kohler A."/>
            <person name="Kuo A."/>
            <person name="Nagy L.G."/>
            <person name="Floudas D."/>
            <person name="Copeland A."/>
            <person name="Barry K.W."/>
            <person name="Cichocki N."/>
            <person name="Veneault-Fourrey C."/>
            <person name="LaButti K."/>
            <person name="Lindquist E.A."/>
            <person name="Lipzen A."/>
            <person name="Lundell T."/>
            <person name="Morin E."/>
            <person name="Murat C."/>
            <person name="Riley R."/>
            <person name="Ohm R."/>
            <person name="Sun H."/>
            <person name="Tunlid A."/>
            <person name="Henrissat B."/>
            <person name="Grigoriev I.V."/>
            <person name="Hibbett D.S."/>
            <person name="Martin F."/>
        </authorList>
    </citation>
    <scope>NUCLEOTIDE SEQUENCE [LARGE SCALE GENOMIC DNA]</scope>
    <source>
        <strain evidence="4">LaAM-08-1</strain>
    </source>
</reference>
<dbReference type="EMBL" id="KN839640">
    <property type="protein sequence ID" value="KIJ89527.1"/>
    <property type="molecule type" value="Genomic_DNA"/>
</dbReference>
<evidence type="ECO:0000313" key="3">
    <source>
        <dbReference type="EMBL" id="KIJ89527.1"/>
    </source>
</evidence>
<reference evidence="3 4" key="1">
    <citation type="submission" date="2014-04" db="EMBL/GenBank/DDBJ databases">
        <authorList>
            <consortium name="DOE Joint Genome Institute"/>
            <person name="Kuo A."/>
            <person name="Kohler A."/>
            <person name="Nagy L.G."/>
            <person name="Floudas D."/>
            <person name="Copeland A."/>
            <person name="Barry K.W."/>
            <person name="Cichocki N."/>
            <person name="Veneault-Fourrey C."/>
            <person name="LaButti K."/>
            <person name="Lindquist E.A."/>
            <person name="Lipzen A."/>
            <person name="Lundell T."/>
            <person name="Morin E."/>
            <person name="Murat C."/>
            <person name="Sun H."/>
            <person name="Tunlid A."/>
            <person name="Henrissat B."/>
            <person name="Grigoriev I.V."/>
            <person name="Hibbett D.S."/>
            <person name="Martin F."/>
            <person name="Nordberg H.P."/>
            <person name="Cantor M.N."/>
            <person name="Hua S.X."/>
        </authorList>
    </citation>
    <scope>NUCLEOTIDE SEQUENCE [LARGE SCALE GENOMIC DNA]</scope>
    <source>
        <strain evidence="3 4">LaAM-08-1</strain>
    </source>
</reference>
<evidence type="ECO:0000256" key="1">
    <source>
        <dbReference type="SAM" id="MobiDB-lite"/>
    </source>
</evidence>
<dbReference type="InterPro" id="IPR048364">
    <property type="entry name" value="Hikeshi-like_C"/>
</dbReference>
<dbReference type="Pfam" id="PF21057">
    <property type="entry name" value="Hikeshi-like_C"/>
    <property type="match status" value="1"/>
</dbReference>
<dbReference type="OrthoDB" id="10248398at2759"/>
<name>A0A0C9WYN7_9AGAR</name>
<keyword evidence="4" id="KW-1185">Reference proteome</keyword>
<proteinExistence type="predicted"/>
<organism evidence="3 4">
    <name type="scientific">Laccaria amethystina LaAM-08-1</name>
    <dbReference type="NCBI Taxonomy" id="1095629"/>
    <lineage>
        <taxon>Eukaryota</taxon>
        <taxon>Fungi</taxon>
        <taxon>Dikarya</taxon>
        <taxon>Basidiomycota</taxon>
        <taxon>Agaricomycotina</taxon>
        <taxon>Agaricomycetes</taxon>
        <taxon>Agaricomycetidae</taxon>
        <taxon>Agaricales</taxon>
        <taxon>Agaricineae</taxon>
        <taxon>Hydnangiaceae</taxon>
        <taxon>Laccaria</taxon>
    </lineage>
</organism>
<gene>
    <name evidence="3" type="ORF">K443DRAFT_16021</name>
</gene>
<dbReference type="HOGENOM" id="CLU_1749958_0_0_1"/>
<feature type="region of interest" description="Disordered" evidence="1">
    <location>
        <begin position="1"/>
        <end position="25"/>
    </location>
</feature>
<feature type="domain" description="Hikeshi-like C-terminal" evidence="2">
    <location>
        <begin position="109"/>
        <end position="147"/>
    </location>
</feature>
<dbReference type="Proteomes" id="UP000054477">
    <property type="component" value="Unassembled WGS sequence"/>
</dbReference>